<reference evidence="2 3" key="1">
    <citation type="submission" date="2018-05" db="EMBL/GenBank/DDBJ databases">
        <title>Genomic Encyclopedia of Archaeal and Bacterial Type Strains, Phase II (KMG-II): from individual species to whole genera.</title>
        <authorList>
            <person name="Goeker M."/>
        </authorList>
    </citation>
    <scope>NUCLEOTIDE SEQUENCE [LARGE SCALE GENOMIC DNA]</scope>
    <source>
        <strain evidence="2 3">DSM 22214</strain>
    </source>
</reference>
<name>A0A316EBB7_9BACT</name>
<keyword evidence="3" id="KW-1185">Reference proteome</keyword>
<comment type="caution">
    <text evidence="2">The sequence shown here is derived from an EMBL/GenBank/DDBJ whole genome shotgun (WGS) entry which is preliminary data.</text>
</comment>
<sequence length="118" mass="13927">MKFLCDVHISYKLCKFFESKGFECIHINKVLEKWHTPDNIICQYADANDFVVITKDEDFRDSHIFRNTPKKLIRIILGNISNKLMIDLFDEYLPLIQSLENEEAFFVEIGSSFVLYPD</sequence>
<dbReference type="EMBL" id="QGGO01000004">
    <property type="protein sequence ID" value="PWK28147.1"/>
    <property type="molecule type" value="Genomic_DNA"/>
</dbReference>
<organism evidence="2 3">
    <name type="scientific">Arcicella aurantiaca</name>
    <dbReference type="NCBI Taxonomy" id="591202"/>
    <lineage>
        <taxon>Bacteria</taxon>
        <taxon>Pseudomonadati</taxon>
        <taxon>Bacteroidota</taxon>
        <taxon>Cytophagia</taxon>
        <taxon>Cytophagales</taxon>
        <taxon>Flectobacillaceae</taxon>
        <taxon>Arcicella</taxon>
    </lineage>
</organism>
<feature type="domain" description="DUF5615" evidence="1">
    <location>
        <begin position="1"/>
        <end position="105"/>
    </location>
</feature>
<evidence type="ECO:0000259" key="1">
    <source>
        <dbReference type="Pfam" id="PF18480"/>
    </source>
</evidence>
<evidence type="ECO:0000313" key="3">
    <source>
        <dbReference type="Proteomes" id="UP000245489"/>
    </source>
</evidence>
<accession>A0A316EBB7</accession>
<evidence type="ECO:0000313" key="2">
    <source>
        <dbReference type="EMBL" id="PWK28147.1"/>
    </source>
</evidence>
<dbReference type="InterPro" id="IPR041049">
    <property type="entry name" value="DUF5615"/>
</dbReference>
<dbReference type="AlphaFoldDB" id="A0A316EBB7"/>
<dbReference type="Pfam" id="PF18480">
    <property type="entry name" value="DUF5615"/>
    <property type="match status" value="1"/>
</dbReference>
<dbReference type="OrthoDB" id="27473at2"/>
<gene>
    <name evidence="2" type="ORF">LV89_00925</name>
</gene>
<dbReference type="Proteomes" id="UP000245489">
    <property type="component" value="Unassembled WGS sequence"/>
</dbReference>
<proteinExistence type="predicted"/>
<protein>
    <submittedName>
        <fullName evidence="2">Putative nuclease of predicted toxin-antitoxin system</fullName>
    </submittedName>
</protein>
<dbReference type="RefSeq" id="WP_109741706.1">
    <property type="nucleotide sequence ID" value="NZ_QGGO01000004.1"/>
</dbReference>